<dbReference type="InterPro" id="IPR052339">
    <property type="entry name" value="Fe-S_Maturation_MIP18"/>
</dbReference>
<keyword evidence="5" id="KW-1185">Reference proteome</keyword>
<feature type="compositionally biased region" description="Low complexity" evidence="1">
    <location>
        <begin position="51"/>
        <end position="60"/>
    </location>
</feature>
<dbReference type="PANTHER" id="PTHR42831:SF3">
    <property type="entry name" value="1,2-PHENYLACETYL-COA EPOXIDASE, SUBUNIT D-RELATED"/>
    <property type="match status" value="1"/>
</dbReference>
<evidence type="ECO:0000313" key="5">
    <source>
        <dbReference type="Proteomes" id="UP001501371"/>
    </source>
</evidence>
<dbReference type="Gene3D" id="3.30.300.130">
    <property type="entry name" value="Fe-S cluster assembly (FSCA)"/>
    <property type="match status" value="1"/>
</dbReference>
<name>A0ABN1UJ96_9ACTN</name>
<evidence type="ECO:0000313" key="4">
    <source>
        <dbReference type="EMBL" id="GAA1151887.1"/>
    </source>
</evidence>
<reference evidence="5" key="1">
    <citation type="journal article" date="2019" name="Int. J. Syst. Evol. Microbiol.">
        <title>The Global Catalogue of Microorganisms (GCM) 10K type strain sequencing project: providing services to taxonomists for standard genome sequencing and annotation.</title>
        <authorList>
            <consortium name="The Broad Institute Genomics Platform"/>
            <consortium name="The Broad Institute Genome Sequencing Center for Infectious Disease"/>
            <person name="Wu L."/>
            <person name="Ma J."/>
        </authorList>
    </citation>
    <scope>NUCLEOTIDE SEQUENCE [LARGE SCALE GENOMIC DNA]</scope>
    <source>
        <strain evidence="5">JCM 12696</strain>
    </source>
</reference>
<evidence type="ECO:0000259" key="2">
    <source>
        <dbReference type="Pfam" id="PF01883"/>
    </source>
</evidence>
<feature type="compositionally biased region" description="Gly residues" evidence="1">
    <location>
        <begin position="1"/>
        <end position="17"/>
    </location>
</feature>
<dbReference type="Pfam" id="PF23451">
    <property type="entry name" value="Zn_ribbon_PaaD"/>
    <property type="match status" value="1"/>
</dbReference>
<dbReference type="SUPFAM" id="SSF117916">
    <property type="entry name" value="Fe-S cluster assembly (FSCA) domain-like"/>
    <property type="match status" value="1"/>
</dbReference>
<protein>
    <recommendedName>
        <fullName evidence="6">Phenylacetate-CoA oxygenase subunit PaaJ</fullName>
    </recommendedName>
</protein>
<feature type="region of interest" description="Disordered" evidence="1">
    <location>
        <begin position="1"/>
        <end position="67"/>
    </location>
</feature>
<evidence type="ECO:0000259" key="3">
    <source>
        <dbReference type="Pfam" id="PF23451"/>
    </source>
</evidence>
<dbReference type="Proteomes" id="UP001501371">
    <property type="component" value="Unassembled WGS sequence"/>
</dbReference>
<evidence type="ECO:0000256" key="1">
    <source>
        <dbReference type="SAM" id="MobiDB-lite"/>
    </source>
</evidence>
<accession>A0ABN1UJ96</accession>
<organism evidence="4 5">
    <name type="scientific">Streptomyces hebeiensis</name>
    <dbReference type="NCBI Taxonomy" id="229486"/>
    <lineage>
        <taxon>Bacteria</taxon>
        <taxon>Bacillati</taxon>
        <taxon>Actinomycetota</taxon>
        <taxon>Actinomycetes</taxon>
        <taxon>Kitasatosporales</taxon>
        <taxon>Streptomycetaceae</taxon>
        <taxon>Streptomyces</taxon>
    </lineage>
</organism>
<sequence>MVTGVGAGTGTEPGAGRPGTRSGPRADPVTEPGTGTGPAVEPDVRPGPGAGADPEAATGTGRREDAAPTALEAELRRIAGRVPDPELPVLTLEELGVLRAVHVSGAGRVQVELTPTYTGCPAIGAMSSDIERALREHGVPEVTVVTVLAPAWSTDDISAEGRRKLAESGIAPPRPRGTDGAVPLTLSIRCPHCGSAGTELLSRFSSTACKALRRCTACGEPFDHFKEL</sequence>
<dbReference type="InterPro" id="IPR056572">
    <property type="entry name" value="Zn_ribbon_PaaD"/>
</dbReference>
<comment type="caution">
    <text evidence="4">The sequence shown here is derived from an EMBL/GenBank/DDBJ whole genome shotgun (WGS) entry which is preliminary data.</text>
</comment>
<evidence type="ECO:0008006" key="6">
    <source>
        <dbReference type="Google" id="ProtNLM"/>
    </source>
</evidence>
<dbReference type="InterPro" id="IPR002744">
    <property type="entry name" value="MIP18-like"/>
</dbReference>
<dbReference type="NCBIfam" id="TIGR02159">
    <property type="entry name" value="PA_CoA_Oxy4"/>
    <property type="match status" value="1"/>
</dbReference>
<dbReference type="InterPro" id="IPR011883">
    <property type="entry name" value="PaaD-like"/>
</dbReference>
<feature type="domain" description="MIP18 family-like" evidence="2">
    <location>
        <begin position="81"/>
        <end position="147"/>
    </location>
</feature>
<dbReference type="EMBL" id="BAAAKV010000002">
    <property type="protein sequence ID" value="GAA1151887.1"/>
    <property type="molecule type" value="Genomic_DNA"/>
</dbReference>
<dbReference type="PANTHER" id="PTHR42831">
    <property type="entry name" value="FE-S PROTEIN MATURATION AUXILIARY FACTOR YITW"/>
    <property type="match status" value="1"/>
</dbReference>
<proteinExistence type="predicted"/>
<feature type="domain" description="PaaD zinc beta ribbon" evidence="3">
    <location>
        <begin position="186"/>
        <end position="226"/>
    </location>
</feature>
<dbReference type="Pfam" id="PF01883">
    <property type="entry name" value="FeS_assembly_P"/>
    <property type="match status" value="1"/>
</dbReference>
<gene>
    <name evidence="4" type="ORF">GCM10009654_04160</name>
</gene>
<dbReference type="InterPro" id="IPR034904">
    <property type="entry name" value="FSCA_dom_sf"/>
</dbReference>